<keyword evidence="11 15" id="KW-0460">Magnesium</keyword>
<dbReference type="InterPro" id="IPR040442">
    <property type="entry name" value="Pyrv_kinase-like_dom_sf"/>
</dbReference>
<dbReference type="GO" id="GO:0005524">
    <property type="term" value="F:ATP binding"/>
    <property type="evidence" value="ECO:0007669"/>
    <property type="project" value="UniProtKB-KW"/>
</dbReference>
<keyword evidence="6 15" id="KW-0808">Transferase</keyword>
<dbReference type="GO" id="GO:0000287">
    <property type="term" value="F:magnesium ion binding"/>
    <property type="evidence" value="ECO:0007669"/>
    <property type="project" value="UniProtKB-UniRule"/>
</dbReference>
<dbReference type="InterPro" id="IPR015813">
    <property type="entry name" value="Pyrv/PenolPyrv_kinase-like_dom"/>
</dbReference>
<evidence type="ECO:0000256" key="15">
    <source>
        <dbReference type="RuleBase" id="RU000504"/>
    </source>
</evidence>
<comment type="cofactor">
    <cofactor evidence="2">
        <name>K(+)</name>
        <dbReference type="ChEBI" id="CHEBI:29103"/>
    </cofactor>
</comment>
<dbReference type="NCBIfam" id="NF004978">
    <property type="entry name" value="PRK06354.1"/>
    <property type="match status" value="1"/>
</dbReference>
<dbReference type="FunFam" id="3.20.20.60:FF:000001">
    <property type="entry name" value="Pyruvate kinase"/>
    <property type="match status" value="1"/>
</dbReference>
<comment type="caution">
    <text evidence="18">The sequence shown here is derived from an EMBL/GenBank/DDBJ whole genome shotgun (WGS) entry which is preliminary data.</text>
</comment>
<dbReference type="SUPFAM" id="SSF52935">
    <property type="entry name" value="PK C-terminal domain-like"/>
    <property type="match status" value="1"/>
</dbReference>
<dbReference type="InterPro" id="IPR015793">
    <property type="entry name" value="Pyrv_Knase_brl"/>
</dbReference>
<keyword evidence="9 15" id="KW-0418">Kinase</keyword>
<keyword evidence="13 18" id="KW-0670">Pyruvate</keyword>
<dbReference type="Gene3D" id="2.40.33.10">
    <property type="entry name" value="PK beta-barrel domain-like"/>
    <property type="match status" value="1"/>
</dbReference>
<keyword evidence="8" id="KW-0547">Nucleotide-binding</keyword>
<dbReference type="EC" id="2.7.1.40" evidence="5 14"/>
<dbReference type="Pfam" id="PF00224">
    <property type="entry name" value="PK"/>
    <property type="match status" value="1"/>
</dbReference>
<dbReference type="UniPathway" id="UPA00109">
    <property type="reaction ID" value="UER00188"/>
</dbReference>
<dbReference type="Pfam" id="PF02887">
    <property type="entry name" value="PK_C"/>
    <property type="match status" value="1"/>
</dbReference>
<evidence type="ECO:0000256" key="4">
    <source>
        <dbReference type="ARBA" id="ARBA00008663"/>
    </source>
</evidence>
<keyword evidence="10" id="KW-0067">ATP-binding</keyword>
<evidence type="ECO:0000256" key="7">
    <source>
        <dbReference type="ARBA" id="ARBA00022723"/>
    </source>
</evidence>
<organism evidence="18 19">
    <name type="scientific">Candidatus Saccharicenans subterraneus</name>
    <dbReference type="NCBI Taxonomy" id="2508984"/>
    <lineage>
        <taxon>Bacteria</taxon>
        <taxon>Candidatus Aminicenantota</taxon>
        <taxon>Candidatus Aminicenantia</taxon>
        <taxon>Candidatus Aminicenantales</taxon>
        <taxon>Candidatus Saccharicenantaceae</taxon>
        <taxon>Candidatus Saccharicenans</taxon>
    </lineage>
</organism>
<dbReference type="Gene3D" id="3.20.20.60">
    <property type="entry name" value="Phosphoenolpyruvate-binding domains"/>
    <property type="match status" value="1"/>
</dbReference>
<dbReference type="Proteomes" id="UP000257323">
    <property type="component" value="Unassembled WGS sequence"/>
</dbReference>
<dbReference type="NCBIfam" id="NF004491">
    <property type="entry name" value="PRK05826.1"/>
    <property type="match status" value="1"/>
</dbReference>
<keyword evidence="12 15" id="KW-0324">Glycolysis</keyword>
<evidence type="ECO:0000256" key="11">
    <source>
        <dbReference type="ARBA" id="ARBA00022842"/>
    </source>
</evidence>
<dbReference type="Gene3D" id="3.40.1380.20">
    <property type="entry name" value="Pyruvate kinase, C-terminal domain"/>
    <property type="match status" value="1"/>
</dbReference>
<evidence type="ECO:0000256" key="13">
    <source>
        <dbReference type="ARBA" id="ARBA00023317"/>
    </source>
</evidence>
<comment type="pathway">
    <text evidence="3 15">Carbohydrate degradation; glycolysis; pyruvate from D-glyceraldehyde 3-phosphate: step 5/5.</text>
</comment>
<proteinExistence type="inferred from homology"/>
<dbReference type="InterPro" id="IPR036918">
    <property type="entry name" value="Pyrv_Knase_C_sf"/>
</dbReference>
<evidence type="ECO:0000256" key="9">
    <source>
        <dbReference type="ARBA" id="ARBA00022777"/>
    </source>
</evidence>
<dbReference type="GO" id="GO:0004743">
    <property type="term" value="F:pyruvate kinase activity"/>
    <property type="evidence" value="ECO:0007669"/>
    <property type="project" value="UniProtKB-UniRule"/>
</dbReference>
<dbReference type="GO" id="GO:0016301">
    <property type="term" value="F:kinase activity"/>
    <property type="evidence" value="ECO:0007669"/>
    <property type="project" value="UniProtKB-KW"/>
</dbReference>
<feature type="domain" description="Pyruvate kinase C-terminal" evidence="17">
    <location>
        <begin position="355"/>
        <end position="471"/>
    </location>
</feature>
<evidence type="ECO:0000313" key="18">
    <source>
        <dbReference type="EMBL" id="RFT14800.1"/>
    </source>
</evidence>
<dbReference type="GO" id="GO:0006950">
    <property type="term" value="P:response to stress"/>
    <property type="evidence" value="ECO:0007669"/>
    <property type="project" value="UniProtKB-ARBA"/>
</dbReference>
<evidence type="ECO:0000256" key="1">
    <source>
        <dbReference type="ARBA" id="ARBA00001946"/>
    </source>
</evidence>
<dbReference type="AlphaFoldDB" id="A0A3E2BJ89"/>
<keyword evidence="7" id="KW-0479">Metal-binding</keyword>
<evidence type="ECO:0000256" key="14">
    <source>
        <dbReference type="NCBIfam" id="TIGR01064"/>
    </source>
</evidence>
<sequence>MPRTKIVCTIGPASASPAILAELARAGMDVTRLNFSHGRPSGHLRVITAARRLAATLKRPLAILQDLAGPKVRIGPIQAGRIVLKSGDRFTLTDRKVPGDSHMVSVSYPGLSREVSPGDSLLLSDGALELEVMETDDHDIRCRVVVGGELSSYKGLNLPSRSLKIPCLTKKDRQDLEFGLEHGVDFVALSFVRNADDVMAARHFIKKRKKEIPVIAKIEKHEALKNIDDILEAADGIMIARGDLGVEIPLERIPLVQKTLIRKANRSGKLAITATQMLKSMVDNPRPTRAEVTDVANAILDGTDAVMLSEETAVGKYPVRAVEMMRLIAEDAETGFPYSDWPSRLDQGNEKNWPEAVSFAAVNLAAEIGAAAIVSITKTGSTARLTAKYRPRQPIIAATPLKETFRRLALVWGVEPILIRRAGSTDQLIQIALDAARKAGYVSRGQEVVITAGVTSGAPVETPGRTNLIKIEVLK</sequence>
<evidence type="ECO:0000313" key="19">
    <source>
        <dbReference type="Proteomes" id="UP000257323"/>
    </source>
</evidence>
<dbReference type="InterPro" id="IPR018209">
    <property type="entry name" value="Pyrv_Knase_AS"/>
</dbReference>
<evidence type="ECO:0000256" key="2">
    <source>
        <dbReference type="ARBA" id="ARBA00001958"/>
    </source>
</evidence>
<evidence type="ECO:0000259" key="17">
    <source>
        <dbReference type="Pfam" id="PF02887"/>
    </source>
</evidence>
<dbReference type="SUPFAM" id="SSF50800">
    <property type="entry name" value="PK beta-barrel domain-like"/>
    <property type="match status" value="1"/>
</dbReference>
<dbReference type="InterPro" id="IPR015795">
    <property type="entry name" value="Pyrv_Knase_C"/>
</dbReference>
<dbReference type="SUPFAM" id="SSF51621">
    <property type="entry name" value="Phosphoenolpyruvate/pyruvate domain"/>
    <property type="match status" value="1"/>
</dbReference>
<name>A0A3E2BJ89_9BACT</name>
<evidence type="ECO:0000256" key="3">
    <source>
        <dbReference type="ARBA" id="ARBA00004997"/>
    </source>
</evidence>
<dbReference type="InterPro" id="IPR011037">
    <property type="entry name" value="Pyrv_Knase-like_insert_dom_sf"/>
</dbReference>
<reference evidence="18 19" key="1">
    <citation type="submission" date="2018-08" db="EMBL/GenBank/DDBJ databases">
        <title>Genome analysis of the thermophilic bacterium of the candidate phylum Aminicenantes from deep subsurface aquifer revealed its physiology and ecological role.</title>
        <authorList>
            <person name="Kadnikov V.V."/>
            <person name="Mardanov A.V."/>
            <person name="Beletsky A.V."/>
            <person name="Karnachuk O.V."/>
            <person name="Ravin N.V."/>
        </authorList>
    </citation>
    <scope>NUCLEOTIDE SEQUENCE [LARGE SCALE GENOMIC DNA]</scope>
    <source>
        <strain evidence="18">BY38</strain>
    </source>
</reference>
<evidence type="ECO:0000256" key="10">
    <source>
        <dbReference type="ARBA" id="ARBA00022840"/>
    </source>
</evidence>
<dbReference type="PANTHER" id="PTHR11817">
    <property type="entry name" value="PYRUVATE KINASE"/>
    <property type="match status" value="1"/>
</dbReference>
<evidence type="ECO:0000256" key="8">
    <source>
        <dbReference type="ARBA" id="ARBA00022741"/>
    </source>
</evidence>
<dbReference type="PROSITE" id="PS00110">
    <property type="entry name" value="PYRUVATE_KINASE"/>
    <property type="match status" value="1"/>
</dbReference>
<dbReference type="NCBIfam" id="TIGR01064">
    <property type="entry name" value="pyruv_kin"/>
    <property type="match status" value="1"/>
</dbReference>
<evidence type="ECO:0000259" key="16">
    <source>
        <dbReference type="Pfam" id="PF00224"/>
    </source>
</evidence>
<dbReference type="GO" id="GO:0030955">
    <property type="term" value="F:potassium ion binding"/>
    <property type="evidence" value="ECO:0007669"/>
    <property type="project" value="UniProtKB-UniRule"/>
</dbReference>
<evidence type="ECO:0000256" key="6">
    <source>
        <dbReference type="ARBA" id="ARBA00022679"/>
    </source>
</evidence>
<dbReference type="EMBL" id="QUAH01000019">
    <property type="protein sequence ID" value="RFT14800.1"/>
    <property type="molecule type" value="Genomic_DNA"/>
</dbReference>
<evidence type="ECO:0000256" key="5">
    <source>
        <dbReference type="ARBA" id="ARBA00012142"/>
    </source>
</evidence>
<dbReference type="InterPro" id="IPR001697">
    <property type="entry name" value="Pyr_Knase"/>
</dbReference>
<feature type="domain" description="Pyruvate kinase barrel" evidence="16">
    <location>
        <begin position="2"/>
        <end position="322"/>
    </location>
</feature>
<protein>
    <recommendedName>
        <fullName evidence="5 14">Pyruvate kinase</fullName>
        <ecNumber evidence="5 14">2.7.1.40</ecNumber>
    </recommendedName>
</protein>
<gene>
    <name evidence="18" type="ORF">OP8BY_2377</name>
</gene>
<comment type="catalytic activity">
    <reaction evidence="15">
        <text>pyruvate + ATP = phosphoenolpyruvate + ADP + H(+)</text>
        <dbReference type="Rhea" id="RHEA:18157"/>
        <dbReference type="ChEBI" id="CHEBI:15361"/>
        <dbReference type="ChEBI" id="CHEBI:15378"/>
        <dbReference type="ChEBI" id="CHEBI:30616"/>
        <dbReference type="ChEBI" id="CHEBI:58702"/>
        <dbReference type="ChEBI" id="CHEBI:456216"/>
        <dbReference type="EC" id="2.7.1.40"/>
    </reaction>
</comment>
<comment type="cofactor">
    <cofactor evidence="1">
        <name>Mg(2+)</name>
        <dbReference type="ChEBI" id="CHEBI:18420"/>
    </cofactor>
</comment>
<dbReference type="PRINTS" id="PR01050">
    <property type="entry name" value="PYRUVTKNASE"/>
</dbReference>
<comment type="similarity">
    <text evidence="4 15">Belongs to the pyruvate kinase family.</text>
</comment>
<accession>A0A3E2BJ89</accession>
<dbReference type="FunFam" id="2.40.33.10:FF:000001">
    <property type="entry name" value="Pyruvate kinase"/>
    <property type="match status" value="1"/>
</dbReference>
<evidence type="ECO:0000256" key="12">
    <source>
        <dbReference type="ARBA" id="ARBA00023152"/>
    </source>
</evidence>
<dbReference type="InterPro" id="IPR015806">
    <property type="entry name" value="Pyrv_Knase_insert_dom_sf"/>
</dbReference>